<organism evidence="2 3">
    <name type="scientific">Hallella mizrahii</name>
    <dbReference type="NCBI Taxonomy" id="2606637"/>
    <lineage>
        <taxon>Bacteria</taxon>
        <taxon>Pseudomonadati</taxon>
        <taxon>Bacteroidota</taxon>
        <taxon>Bacteroidia</taxon>
        <taxon>Bacteroidales</taxon>
        <taxon>Prevotellaceae</taxon>
        <taxon>Hallella</taxon>
    </lineage>
</organism>
<dbReference type="InterPro" id="IPR015943">
    <property type="entry name" value="WD40/YVTN_repeat-like_dom_sf"/>
</dbReference>
<comment type="caution">
    <text evidence="2">The sequence shown here is derived from an EMBL/GenBank/DDBJ whole genome shotgun (WGS) entry which is preliminary data.</text>
</comment>
<keyword evidence="1" id="KW-0732">Signal</keyword>
<evidence type="ECO:0000256" key="1">
    <source>
        <dbReference type="SAM" id="SignalP"/>
    </source>
</evidence>
<dbReference type="SUPFAM" id="SSF69304">
    <property type="entry name" value="Tricorn protease N-terminal domain"/>
    <property type="match status" value="1"/>
</dbReference>
<protein>
    <recommendedName>
        <fullName evidence="4">Lipoprotein</fullName>
    </recommendedName>
</protein>
<dbReference type="PROSITE" id="PS51257">
    <property type="entry name" value="PROKAR_LIPOPROTEIN"/>
    <property type="match status" value="1"/>
</dbReference>
<reference evidence="2 3" key="1">
    <citation type="submission" date="2019-08" db="EMBL/GenBank/DDBJ databases">
        <title>In-depth cultivation of the pig gut microbiome towards novel bacterial diversity and tailored functional studies.</title>
        <authorList>
            <person name="Wylensek D."/>
            <person name="Hitch T.C.A."/>
            <person name="Clavel T."/>
        </authorList>
    </citation>
    <scope>NUCLEOTIDE SEQUENCE [LARGE SCALE GENOMIC DNA]</scope>
    <source>
        <strain evidence="2 3">LKV-178-WT-2A</strain>
    </source>
</reference>
<evidence type="ECO:0000313" key="2">
    <source>
        <dbReference type="EMBL" id="MST85995.1"/>
    </source>
</evidence>
<feature type="signal peptide" evidence="1">
    <location>
        <begin position="1"/>
        <end position="22"/>
    </location>
</feature>
<dbReference type="RefSeq" id="WP_154535588.1">
    <property type="nucleotide sequence ID" value="NZ_VUNG01000071.1"/>
</dbReference>
<proteinExistence type="predicted"/>
<dbReference type="Gene3D" id="2.130.10.10">
    <property type="entry name" value="YVTN repeat-like/Quinoprotein amine dehydrogenase"/>
    <property type="match status" value="1"/>
</dbReference>
<feature type="chain" id="PRO_5029628691" description="Lipoprotein" evidence="1">
    <location>
        <begin position="23"/>
        <end position="356"/>
    </location>
</feature>
<accession>A0A7K0KKM9</accession>
<dbReference type="AlphaFoldDB" id="A0A7K0KKM9"/>
<gene>
    <name evidence="2" type="ORF">FYJ73_15210</name>
</gene>
<dbReference type="Proteomes" id="UP000438914">
    <property type="component" value="Unassembled WGS sequence"/>
</dbReference>
<evidence type="ECO:0000313" key="3">
    <source>
        <dbReference type="Proteomes" id="UP000438914"/>
    </source>
</evidence>
<keyword evidence="3" id="KW-1185">Reference proteome</keyword>
<sequence length="356" mass="39051">MKKQLYSLLLLLSAAWMFTACSSDDDNNTAIDWETYSHTIFAAAAGNWGQNNGAVGAIDADNSGKYSYTDIYKTANGKLVGDAQDVLPLYHKLYVASTTSSKIEVLDEKGKVEKAILKPGAQFRYLATDYDHVYVSAYNGYIYKLTNGDLTDSVKVGGYPEAMSVANGKLYVNMSDYKYDNSGKSISVIDLKSFKKTKELDCELNPYNQSVAVGNKVYFVSTYHADQDGALQCIDATTDKITNTGVKASAIAYDKVGNSIVALLTGYDANWTLSVKSFFRYSLADGKTTQLDHSAFTSPQQVNVDPVSGRIFVIDNPSYTAPSSLYIYDNSGKLLQGGLQMSYSVQNIRFFAEAYK</sequence>
<evidence type="ECO:0008006" key="4">
    <source>
        <dbReference type="Google" id="ProtNLM"/>
    </source>
</evidence>
<dbReference type="EMBL" id="VUNG01000071">
    <property type="protein sequence ID" value="MST85995.1"/>
    <property type="molecule type" value="Genomic_DNA"/>
</dbReference>
<name>A0A7K0KKM9_9BACT</name>